<dbReference type="InterPro" id="IPR003736">
    <property type="entry name" value="PAAI_dom"/>
</dbReference>
<dbReference type="InterPro" id="IPR006683">
    <property type="entry name" value="Thioestr_dom"/>
</dbReference>
<evidence type="ECO:0000259" key="2">
    <source>
        <dbReference type="Pfam" id="PF03061"/>
    </source>
</evidence>
<dbReference type="Gene3D" id="3.10.129.10">
    <property type="entry name" value="Hotdog Thioesterase"/>
    <property type="match status" value="1"/>
</dbReference>
<feature type="domain" description="Thioesterase" evidence="2">
    <location>
        <begin position="48"/>
        <end position="123"/>
    </location>
</feature>
<evidence type="ECO:0000256" key="1">
    <source>
        <dbReference type="ARBA" id="ARBA00022801"/>
    </source>
</evidence>
<reference evidence="3 4" key="1">
    <citation type="submission" date="2013-05" db="EMBL/GenBank/DDBJ databases">
        <title>Draft genome of the parasitic nematode Anyclostoma ceylanicum.</title>
        <authorList>
            <person name="Mitreva M."/>
        </authorList>
    </citation>
    <scope>NUCLEOTIDE SEQUENCE [LARGE SCALE GENOMIC DNA]</scope>
</reference>
<protein>
    <recommendedName>
        <fullName evidence="2">Thioesterase domain-containing protein</fullName>
    </recommendedName>
</protein>
<keyword evidence="1" id="KW-0378">Hydrolase</keyword>
<dbReference type="SUPFAM" id="SSF54637">
    <property type="entry name" value="Thioesterase/thiol ester dehydrase-isomerase"/>
    <property type="match status" value="1"/>
</dbReference>
<dbReference type="AlphaFoldDB" id="A0A0D6L7Q5"/>
<name>A0A0D6L7Q5_9BILA</name>
<dbReference type="Pfam" id="PF03061">
    <property type="entry name" value="4HBT"/>
    <property type="match status" value="1"/>
</dbReference>
<keyword evidence="4" id="KW-1185">Reference proteome</keyword>
<dbReference type="EMBL" id="KE127618">
    <property type="protein sequence ID" value="EPB65611.1"/>
    <property type="molecule type" value="Genomic_DNA"/>
</dbReference>
<evidence type="ECO:0000313" key="3">
    <source>
        <dbReference type="EMBL" id="EPB65611.1"/>
    </source>
</evidence>
<dbReference type="CDD" id="cd03443">
    <property type="entry name" value="PaaI_thioesterase"/>
    <property type="match status" value="1"/>
</dbReference>
<dbReference type="GO" id="GO:0016787">
    <property type="term" value="F:hydrolase activity"/>
    <property type="evidence" value="ECO:0007669"/>
    <property type="project" value="UniProtKB-KW"/>
</dbReference>
<proteinExistence type="predicted"/>
<dbReference type="PANTHER" id="PTHR43240">
    <property type="entry name" value="1,4-DIHYDROXY-2-NAPHTHOYL-COA THIOESTERASE 1"/>
    <property type="match status" value="1"/>
</dbReference>
<accession>A0A0D6L7Q5</accession>
<organism evidence="3 4">
    <name type="scientific">Ancylostoma ceylanicum</name>
    <dbReference type="NCBI Taxonomy" id="53326"/>
    <lineage>
        <taxon>Eukaryota</taxon>
        <taxon>Metazoa</taxon>
        <taxon>Ecdysozoa</taxon>
        <taxon>Nematoda</taxon>
        <taxon>Chromadorea</taxon>
        <taxon>Rhabditida</taxon>
        <taxon>Rhabditina</taxon>
        <taxon>Rhabditomorpha</taxon>
        <taxon>Strongyloidea</taxon>
        <taxon>Ancylostomatidae</taxon>
        <taxon>Ancylostomatinae</taxon>
        <taxon>Ancylostoma</taxon>
    </lineage>
</organism>
<dbReference type="PANTHER" id="PTHR43240:SF20">
    <property type="entry name" value="MEDIUM_LONG-CHAIN ACYL-COA THIOESTERASE YIGI"/>
    <property type="match status" value="1"/>
</dbReference>
<sequence length="143" mass="15833">MKQNIIDLYRQSNQFGKEIELEYDFLPDDTVINRITIGKKHLATPVAAHGGVMATLADSTLGVAALAVSQKNGNLVSTVEFKINYLKPALLGDTITGISRIRQMGKKIIFVDADFYNQKEELVATASGTFNQYPFSKVFEMTI</sequence>
<dbReference type="InterPro" id="IPR029069">
    <property type="entry name" value="HotDog_dom_sf"/>
</dbReference>
<gene>
    <name evidence="3" type="ORF">ANCCEY_15322</name>
</gene>
<dbReference type="NCBIfam" id="TIGR00369">
    <property type="entry name" value="unchar_dom_1"/>
    <property type="match status" value="1"/>
</dbReference>
<evidence type="ECO:0000313" key="4">
    <source>
        <dbReference type="Proteomes" id="UP000054495"/>
    </source>
</evidence>
<dbReference type="Proteomes" id="UP000054495">
    <property type="component" value="Unassembled WGS sequence"/>
</dbReference>